<dbReference type="Gene3D" id="1.20.1290.10">
    <property type="entry name" value="AhpD-like"/>
    <property type="match status" value="1"/>
</dbReference>
<proteinExistence type="predicted"/>
<feature type="domain" description="Carboxymuconolactone decarboxylase-like" evidence="1">
    <location>
        <begin position="47"/>
        <end position="102"/>
    </location>
</feature>
<dbReference type="SUPFAM" id="SSF69118">
    <property type="entry name" value="AhpD-like"/>
    <property type="match status" value="1"/>
</dbReference>
<protein>
    <submittedName>
        <fullName evidence="2">Alkylhydroperoxidase AhpD family core domain-containing protein</fullName>
    </submittedName>
</protein>
<name>A0ABT1IDT9_9PSEU</name>
<reference evidence="2 3" key="1">
    <citation type="submission" date="2022-06" db="EMBL/GenBank/DDBJ databases">
        <title>Genomic Encyclopedia of Archaeal and Bacterial Type Strains, Phase II (KMG-II): from individual species to whole genera.</title>
        <authorList>
            <person name="Goeker M."/>
        </authorList>
    </citation>
    <scope>NUCLEOTIDE SEQUENCE [LARGE SCALE GENOMIC DNA]</scope>
    <source>
        <strain evidence="2 3">DSM 44255</strain>
    </source>
</reference>
<dbReference type="Pfam" id="PF02627">
    <property type="entry name" value="CMD"/>
    <property type="match status" value="1"/>
</dbReference>
<dbReference type="InterPro" id="IPR003779">
    <property type="entry name" value="CMD-like"/>
</dbReference>
<keyword evidence="3" id="KW-1185">Reference proteome</keyword>
<dbReference type="PANTHER" id="PTHR35446:SF3">
    <property type="entry name" value="CMD DOMAIN-CONTAINING PROTEIN"/>
    <property type="match status" value="1"/>
</dbReference>
<dbReference type="PANTHER" id="PTHR35446">
    <property type="entry name" value="SI:CH211-175M2.5"/>
    <property type="match status" value="1"/>
</dbReference>
<gene>
    <name evidence="2" type="ORF">LV75_003301</name>
</gene>
<organism evidence="2 3">
    <name type="scientific">Actinokineospora diospyrosa</name>
    <dbReference type="NCBI Taxonomy" id="103728"/>
    <lineage>
        <taxon>Bacteria</taxon>
        <taxon>Bacillati</taxon>
        <taxon>Actinomycetota</taxon>
        <taxon>Actinomycetes</taxon>
        <taxon>Pseudonocardiales</taxon>
        <taxon>Pseudonocardiaceae</taxon>
        <taxon>Actinokineospora</taxon>
    </lineage>
</organism>
<dbReference type="RefSeq" id="WP_253887762.1">
    <property type="nucleotide sequence ID" value="NZ_BAAAVB010000013.1"/>
</dbReference>
<sequence length="186" mass="20114">MSQFVAHTPETAPASSKPMVEGSLKKFGYVPAPVANMATSPELLGTFMGNIGAFDKTTLTTMEREVVIMAMATHVECHYCVAMHSTMLAGQEVEAAVIDTLRERKPLADSRLEAIRQFALAVITKNGGVAPEELEAFLAAGYTRRNALEVVLGIGTYTMSTFANRLTGAKLDAAFESYRWEGHSAH</sequence>
<dbReference type="EMBL" id="JAMTCO010000008">
    <property type="protein sequence ID" value="MCP2270789.1"/>
    <property type="molecule type" value="Genomic_DNA"/>
</dbReference>
<dbReference type="InterPro" id="IPR029032">
    <property type="entry name" value="AhpD-like"/>
</dbReference>
<accession>A0ABT1IDT9</accession>
<comment type="caution">
    <text evidence="2">The sequence shown here is derived from an EMBL/GenBank/DDBJ whole genome shotgun (WGS) entry which is preliminary data.</text>
</comment>
<dbReference type="Proteomes" id="UP001205185">
    <property type="component" value="Unassembled WGS sequence"/>
</dbReference>
<evidence type="ECO:0000259" key="1">
    <source>
        <dbReference type="Pfam" id="PF02627"/>
    </source>
</evidence>
<evidence type="ECO:0000313" key="2">
    <source>
        <dbReference type="EMBL" id="MCP2270789.1"/>
    </source>
</evidence>
<evidence type="ECO:0000313" key="3">
    <source>
        <dbReference type="Proteomes" id="UP001205185"/>
    </source>
</evidence>